<evidence type="ECO:0000256" key="2">
    <source>
        <dbReference type="ARBA" id="ARBA00023125"/>
    </source>
</evidence>
<dbReference type="Pfam" id="PF07729">
    <property type="entry name" value="FCD"/>
    <property type="match status" value="1"/>
</dbReference>
<name>A0ABV1BX31_9FIRM</name>
<dbReference type="Proteomes" id="UP001442364">
    <property type="component" value="Unassembled WGS sequence"/>
</dbReference>
<dbReference type="InterPro" id="IPR036390">
    <property type="entry name" value="WH_DNA-bd_sf"/>
</dbReference>
<sequence length="222" mass="25389">MKGELKMDVNEYLPLRDVVFNTLRQAILTGEMEPGERLMEIQLANKLGVSRTPIREAIRKLELEGLVIMIPRKGAEVAHITVKDMRDVLEVRSALEELAATLACKNVTPEHIEELKTANRVFEAAIVSKDVVAIVNADVAFHNIIYSMTDNQRLIQLVNSLSEQMYRYRLEYVKDARTHSILISEHNDIIRQLADKDVEKAKVIVRQHITNQERGIIRLLNI</sequence>
<dbReference type="SUPFAM" id="SSF46785">
    <property type="entry name" value="Winged helix' DNA-binding domain"/>
    <property type="match status" value="1"/>
</dbReference>
<dbReference type="Gene3D" id="1.10.10.10">
    <property type="entry name" value="Winged helix-like DNA-binding domain superfamily/Winged helix DNA-binding domain"/>
    <property type="match status" value="1"/>
</dbReference>
<feature type="domain" description="HTH gntR-type" evidence="4">
    <location>
        <begin position="13"/>
        <end position="80"/>
    </location>
</feature>
<dbReference type="PRINTS" id="PR00035">
    <property type="entry name" value="HTHGNTR"/>
</dbReference>
<dbReference type="EMBL" id="JBBMER010000007">
    <property type="protein sequence ID" value="MEQ2380291.1"/>
    <property type="molecule type" value="Genomic_DNA"/>
</dbReference>
<dbReference type="SMART" id="SM00895">
    <property type="entry name" value="FCD"/>
    <property type="match status" value="1"/>
</dbReference>
<dbReference type="RefSeq" id="WP_022502390.1">
    <property type="nucleotide sequence ID" value="NZ_DAWCMB010000021.1"/>
</dbReference>
<dbReference type="InterPro" id="IPR008920">
    <property type="entry name" value="TF_FadR/GntR_C"/>
</dbReference>
<accession>A0ABV1BX31</accession>
<gene>
    <name evidence="5" type="ORF">WMO14_10400</name>
</gene>
<dbReference type="PROSITE" id="PS50949">
    <property type="entry name" value="HTH_GNTR"/>
    <property type="match status" value="1"/>
</dbReference>
<evidence type="ECO:0000313" key="6">
    <source>
        <dbReference type="Proteomes" id="UP001442364"/>
    </source>
</evidence>
<evidence type="ECO:0000256" key="3">
    <source>
        <dbReference type="ARBA" id="ARBA00023163"/>
    </source>
</evidence>
<comment type="caution">
    <text evidence="5">The sequence shown here is derived from an EMBL/GenBank/DDBJ whole genome shotgun (WGS) entry which is preliminary data.</text>
</comment>
<reference evidence="5 6" key="1">
    <citation type="submission" date="2024-03" db="EMBL/GenBank/DDBJ databases">
        <title>Human intestinal bacterial collection.</title>
        <authorList>
            <person name="Pauvert C."/>
            <person name="Hitch T.C.A."/>
            <person name="Clavel T."/>
        </authorList>
    </citation>
    <scope>NUCLEOTIDE SEQUENCE [LARGE SCALE GENOMIC DNA]</scope>
    <source>
        <strain evidence="5 6">CLA-AA-H255</strain>
    </source>
</reference>
<keyword evidence="3" id="KW-0804">Transcription</keyword>
<organism evidence="5 6">
    <name type="scientific">[Lactobacillus] rogosae</name>
    <dbReference type="NCBI Taxonomy" id="706562"/>
    <lineage>
        <taxon>Bacteria</taxon>
        <taxon>Bacillati</taxon>
        <taxon>Bacillota</taxon>
        <taxon>Clostridia</taxon>
        <taxon>Lachnospirales</taxon>
        <taxon>Lachnospiraceae</taxon>
        <taxon>Lachnospira</taxon>
    </lineage>
</organism>
<dbReference type="SUPFAM" id="SSF48008">
    <property type="entry name" value="GntR ligand-binding domain-like"/>
    <property type="match status" value="1"/>
</dbReference>
<evidence type="ECO:0000313" key="5">
    <source>
        <dbReference type="EMBL" id="MEQ2380291.1"/>
    </source>
</evidence>
<dbReference type="CDD" id="cd07377">
    <property type="entry name" value="WHTH_GntR"/>
    <property type="match status" value="1"/>
</dbReference>
<dbReference type="PANTHER" id="PTHR43537">
    <property type="entry name" value="TRANSCRIPTIONAL REGULATOR, GNTR FAMILY"/>
    <property type="match status" value="1"/>
</dbReference>
<dbReference type="InterPro" id="IPR011711">
    <property type="entry name" value="GntR_C"/>
</dbReference>
<evidence type="ECO:0000256" key="1">
    <source>
        <dbReference type="ARBA" id="ARBA00023015"/>
    </source>
</evidence>
<dbReference type="Pfam" id="PF00392">
    <property type="entry name" value="GntR"/>
    <property type="match status" value="1"/>
</dbReference>
<evidence type="ECO:0000259" key="4">
    <source>
        <dbReference type="PROSITE" id="PS50949"/>
    </source>
</evidence>
<protein>
    <submittedName>
        <fullName evidence="5">GntR family transcriptional regulator</fullName>
    </submittedName>
</protein>
<proteinExistence type="predicted"/>
<keyword evidence="2" id="KW-0238">DNA-binding</keyword>
<dbReference type="InterPro" id="IPR000524">
    <property type="entry name" value="Tscrpt_reg_HTH_GntR"/>
</dbReference>
<keyword evidence="1" id="KW-0805">Transcription regulation</keyword>
<dbReference type="PANTHER" id="PTHR43537:SF24">
    <property type="entry name" value="GLUCONATE OPERON TRANSCRIPTIONAL REPRESSOR"/>
    <property type="match status" value="1"/>
</dbReference>
<dbReference type="Gene3D" id="1.20.120.530">
    <property type="entry name" value="GntR ligand-binding domain-like"/>
    <property type="match status" value="1"/>
</dbReference>
<dbReference type="InterPro" id="IPR036388">
    <property type="entry name" value="WH-like_DNA-bd_sf"/>
</dbReference>
<dbReference type="SMART" id="SM00345">
    <property type="entry name" value="HTH_GNTR"/>
    <property type="match status" value="1"/>
</dbReference>
<keyword evidence="6" id="KW-1185">Reference proteome</keyword>
<dbReference type="InterPro" id="IPR000485">
    <property type="entry name" value="AsnC-type_HTH_dom"/>
</dbReference>
<dbReference type="PRINTS" id="PR00033">
    <property type="entry name" value="HTHASNC"/>
</dbReference>